<proteinExistence type="predicted"/>
<name>A0A415P0A5_9FIRM</name>
<dbReference type="GO" id="GO:0009401">
    <property type="term" value="P:phosphoenolpyruvate-dependent sugar phosphotransferase system"/>
    <property type="evidence" value="ECO:0007669"/>
    <property type="project" value="UniProtKB-KW"/>
</dbReference>
<keyword evidence="1" id="KW-0813">Transport</keyword>
<evidence type="ECO:0000256" key="4">
    <source>
        <dbReference type="ARBA" id="ARBA00022683"/>
    </source>
</evidence>
<feature type="active site" description="Tele-phosphohistidine intermediate" evidence="5">
    <location>
        <position position="77"/>
    </location>
</feature>
<comment type="cofactor">
    <cofactor evidence="6">
        <name>Mg(2+)</name>
        <dbReference type="ChEBI" id="CHEBI:18420"/>
    </cofactor>
    <text evidence="6">Binds 1 Mg(2+) ion per trimer.</text>
</comment>
<dbReference type="PROSITE" id="PS51095">
    <property type="entry name" value="PTS_EIIA_TYPE_3"/>
    <property type="match status" value="1"/>
</dbReference>
<dbReference type="Gene3D" id="1.20.58.80">
    <property type="entry name" value="Phosphotransferase system, lactose/cellobiose-type IIA subunit"/>
    <property type="match status" value="1"/>
</dbReference>
<keyword evidence="3" id="KW-0808">Transferase</keyword>
<dbReference type="CDD" id="cd00215">
    <property type="entry name" value="PTS_IIA_lac"/>
    <property type="match status" value="1"/>
</dbReference>
<dbReference type="OrthoDB" id="389577at2"/>
<dbReference type="PIRSF" id="PIRSF000699">
    <property type="entry name" value="PTS_IILac_III"/>
    <property type="match status" value="1"/>
</dbReference>
<accession>A0A415P0A5</accession>
<sequence>MVEALEQICFEIISNVGGARSSYIEAIDLARKREFEQAQASVKQGEEYFLAGHQAHARLIQKEASKEGVNVSLLLMHAEDQLMSAETFRILADRFMELYQDLEKVG</sequence>
<evidence type="ECO:0000256" key="5">
    <source>
        <dbReference type="PIRSR" id="PIRSR000699-1"/>
    </source>
</evidence>
<keyword evidence="9" id="KW-1185">Reference proteome</keyword>
<keyword evidence="4" id="KW-0598">Phosphotransferase system</keyword>
<dbReference type="InterPro" id="IPR003188">
    <property type="entry name" value="PTS_IIA_lac/cel"/>
</dbReference>
<feature type="binding site" evidence="6">
    <location>
        <position position="80"/>
    </location>
    <ligand>
        <name>Mg(2+)</name>
        <dbReference type="ChEBI" id="CHEBI:18420"/>
        <note>ligand shared between all trimeric partners</note>
    </ligand>
</feature>
<dbReference type="PANTHER" id="PTHR34382:SF7">
    <property type="entry name" value="PTS SYSTEM N,N'-DIACETYLCHITOBIOSE-SPECIFIC EIIA COMPONENT"/>
    <property type="match status" value="1"/>
</dbReference>
<dbReference type="EMBL" id="QRPK01000092">
    <property type="protein sequence ID" value="RHM06025.1"/>
    <property type="molecule type" value="Genomic_DNA"/>
</dbReference>
<evidence type="ECO:0000256" key="2">
    <source>
        <dbReference type="ARBA" id="ARBA00022597"/>
    </source>
</evidence>
<dbReference type="PANTHER" id="PTHR34382">
    <property type="entry name" value="PTS SYSTEM N,N'-DIACETYLCHITOBIOSE-SPECIFIC EIIA COMPONENT"/>
    <property type="match status" value="1"/>
</dbReference>
<evidence type="ECO:0000256" key="6">
    <source>
        <dbReference type="PIRSR" id="PIRSR000699-2"/>
    </source>
</evidence>
<feature type="modified residue" description="Phosphohistidine; by HPr" evidence="7">
    <location>
        <position position="77"/>
    </location>
</feature>
<evidence type="ECO:0000313" key="8">
    <source>
        <dbReference type="EMBL" id="RHM06025.1"/>
    </source>
</evidence>
<evidence type="ECO:0000313" key="9">
    <source>
        <dbReference type="Proteomes" id="UP000284868"/>
    </source>
</evidence>
<keyword evidence="6" id="KW-0460">Magnesium</keyword>
<evidence type="ECO:0000256" key="7">
    <source>
        <dbReference type="PROSITE-ProRule" id="PRU00418"/>
    </source>
</evidence>
<dbReference type="AlphaFoldDB" id="A0A415P0A5"/>
<dbReference type="Proteomes" id="UP000284868">
    <property type="component" value="Unassembled WGS sequence"/>
</dbReference>
<protein>
    <submittedName>
        <fullName evidence="8">PTS lactose/cellobiose transporter subunit IIA</fullName>
    </submittedName>
</protein>
<organism evidence="8 9">
    <name type="scientific">Amedibacillus dolichus</name>
    <dbReference type="NCBI Taxonomy" id="31971"/>
    <lineage>
        <taxon>Bacteria</taxon>
        <taxon>Bacillati</taxon>
        <taxon>Bacillota</taxon>
        <taxon>Erysipelotrichia</taxon>
        <taxon>Erysipelotrichales</taxon>
        <taxon>Erysipelotrichaceae</taxon>
        <taxon>Amedibacillus</taxon>
    </lineage>
</organism>
<comment type="caution">
    <text evidence="8">The sequence shown here is derived from an EMBL/GenBank/DDBJ whole genome shotgun (WGS) entry which is preliminary data.</text>
</comment>
<evidence type="ECO:0000256" key="1">
    <source>
        <dbReference type="ARBA" id="ARBA00022448"/>
    </source>
</evidence>
<dbReference type="Pfam" id="PF02255">
    <property type="entry name" value="PTS_IIA"/>
    <property type="match status" value="1"/>
</dbReference>
<dbReference type="SUPFAM" id="SSF46973">
    <property type="entry name" value="Enzyme IIa from lactose specific PTS, IIa-lac"/>
    <property type="match status" value="1"/>
</dbReference>
<dbReference type="GO" id="GO:0046872">
    <property type="term" value="F:metal ion binding"/>
    <property type="evidence" value="ECO:0007669"/>
    <property type="project" value="UniProtKB-KW"/>
</dbReference>
<gene>
    <name evidence="8" type="ORF">DWZ83_10095</name>
</gene>
<dbReference type="InterPro" id="IPR036542">
    <property type="entry name" value="PTS_IIA_lac/cel_sf"/>
</dbReference>
<keyword evidence="6" id="KW-0479">Metal-binding</keyword>
<evidence type="ECO:0000256" key="3">
    <source>
        <dbReference type="ARBA" id="ARBA00022679"/>
    </source>
</evidence>
<reference evidence="8 9" key="1">
    <citation type="submission" date="2018-08" db="EMBL/GenBank/DDBJ databases">
        <title>A genome reference for cultivated species of the human gut microbiota.</title>
        <authorList>
            <person name="Zou Y."/>
            <person name="Xue W."/>
            <person name="Luo G."/>
        </authorList>
    </citation>
    <scope>NUCLEOTIDE SEQUENCE [LARGE SCALE GENOMIC DNA]</scope>
    <source>
        <strain evidence="8 9">AF35-6BH</strain>
    </source>
</reference>
<dbReference type="GO" id="GO:0016740">
    <property type="term" value="F:transferase activity"/>
    <property type="evidence" value="ECO:0007669"/>
    <property type="project" value="UniProtKB-KW"/>
</dbReference>
<keyword evidence="2" id="KW-0762">Sugar transport</keyword>